<evidence type="ECO:0000256" key="4">
    <source>
        <dbReference type="ARBA" id="ARBA00023077"/>
    </source>
</evidence>
<gene>
    <name evidence="9" type="ORF">AMST5_03190</name>
</gene>
<reference evidence="9" key="1">
    <citation type="submission" date="2023-07" db="EMBL/GenBank/DDBJ databases">
        <authorList>
            <person name="Pelsma A.J. K."/>
        </authorList>
    </citation>
    <scope>NUCLEOTIDE SEQUENCE</scope>
</reference>
<evidence type="ECO:0000256" key="2">
    <source>
        <dbReference type="ARBA" id="ARBA00022448"/>
    </source>
</evidence>
<keyword evidence="2" id="KW-0813">Transport</keyword>
<dbReference type="InterPro" id="IPR039426">
    <property type="entry name" value="TonB-dep_rcpt-like"/>
</dbReference>
<evidence type="ECO:0000256" key="5">
    <source>
        <dbReference type="ARBA" id="ARBA00023136"/>
    </source>
</evidence>
<keyword evidence="3" id="KW-0812">Transmembrane</keyword>
<dbReference type="PANTHER" id="PTHR30069">
    <property type="entry name" value="TONB-DEPENDENT OUTER MEMBRANE RECEPTOR"/>
    <property type="match status" value="1"/>
</dbReference>
<evidence type="ECO:0000313" key="9">
    <source>
        <dbReference type="EMBL" id="CAJ0880826.1"/>
    </source>
</evidence>
<dbReference type="GO" id="GO:0009279">
    <property type="term" value="C:cell outer membrane"/>
    <property type="evidence" value="ECO:0007669"/>
    <property type="project" value="UniProtKB-SubCell"/>
</dbReference>
<dbReference type="SUPFAM" id="SSF56935">
    <property type="entry name" value="Porins"/>
    <property type="match status" value="1"/>
</dbReference>
<dbReference type="InterPro" id="IPR000531">
    <property type="entry name" value="Beta-barrel_TonB"/>
</dbReference>
<keyword evidence="6" id="KW-0998">Cell outer membrane</keyword>
<dbReference type="InterPro" id="IPR037066">
    <property type="entry name" value="Plug_dom_sf"/>
</dbReference>
<dbReference type="AlphaFoldDB" id="A0AA48M534"/>
<dbReference type="InterPro" id="IPR036942">
    <property type="entry name" value="Beta-barrel_TonB_sf"/>
</dbReference>
<comment type="subcellular location">
    <subcellularLocation>
        <location evidence="1">Cell outer membrane</location>
        <topology evidence="1">Multi-pass membrane protein</topology>
    </subcellularLocation>
</comment>
<keyword evidence="4" id="KW-0798">TonB box</keyword>
<evidence type="ECO:0000256" key="6">
    <source>
        <dbReference type="ARBA" id="ARBA00023237"/>
    </source>
</evidence>
<dbReference type="InterPro" id="IPR012910">
    <property type="entry name" value="Plug_dom"/>
</dbReference>
<dbReference type="PANTHER" id="PTHR30069:SF40">
    <property type="entry name" value="TONB-DEPENDENT RECEPTOR NMB0964-RELATED"/>
    <property type="match status" value="1"/>
</dbReference>
<organism evidence="9">
    <name type="scientific">freshwater sediment metagenome</name>
    <dbReference type="NCBI Taxonomy" id="556182"/>
    <lineage>
        <taxon>unclassified sequences</taxon>
        <taxon>metagenomes</taxon>
        <taxon>ecological metagenomes</taxon>
    </lineage>
</organism>
<dbReference type="Gene3D" id="2.40.170.20">
    <property type="entry name" value="TonB-dependent receptor, beta-barrel domain"/>
    <property type="match status" value="1"/>
</dbReference>
<dbReference type="Pfam" id="PF00593">
    <property type="entry name" value="TonB_dep_Rec_b-barrel"/>
    <property type="match status" value="1"/>
</dbReference>
<proteinExistence type="predicted"/>
<dbReference type="PROSITE" id="PS52016">
    <property type="entry name" value="TONB_DEPENDENT_REC_3"/>
    <property type="match status" value="1"/>
</dbReference>
<dbReference type="EMBL" id="OY288114">
    <property type="protein sequence ID" value="CAJ0880826.1"/>
    <property type="molecule type" value="Genomic_DNA"/>
</dbReference>
<name>A0AA48M534_9ZZZZ</name>
<evidence type="ECO:0008006" key="10">
    <source>
        <dbReference type="Google" id="ProtNLM"/>
    </source>
</evidence>
<sequence>MLLCLQRPVILCAALLVTTGIAAVPTPTEAQQALPSISVGAAPRRAVAKKVAQTRRPAAAPRNMVPPAVAAVAPAPLGELPVAADRFATVLIVPREELRRLPGSTLGDLLFDKPGVTGSSYAPGAASRPIIRGLDNYRVRIQENGVGASGVSELGEDHGVPLDPLGANLVEVIRGPATLRWGPAAMGGVVSVENNRIPDHPPCADSVVFRDRGCATLETRAAVSTVDSALENSTLVDAGHGNFLMHADVTGRRASDYAIPAYPYLTPPEPPPPVFGRQPNSAMRMGSASLGGTYLFDAGYVGVSVTQFYSRYHIPGVEPTASNTRIDMRQTRIASKGELRPRSDVVDKIRFWFGLGDYRHNELGINEGVDGVQQTFTSQDLEARVETLLKPVSLEIGTLKTSFGFQGTHQFLTAPGLEGGLFDPNRTRTVAGFLFNELAFNDAQRIQVAGRLEYAQATGSMPDMAVDPGFSLPRDRKFTPASGAFGLLQNLPGELVASVTAQYVQRAPRAAELFSRGPHDATGTFDVGDPNLKIEGAKTIEIGLRRAPGPLRFEASLFYTAFDNFIFRNLTGETCETSFASCTPLGGGGDLAQAFYAQRNAVFRGGEFQSQLDLAPLAGGTVGVENQGDIVRASFTGGGNAPRIPPARLGGGLFWRDANWLARINLLHAFSQNNISATGETPTKGYDQLKAELSYRLIFGPGDPLGREMTIGLSANNLLNADMRNSASFRKDEVLLPGRNLRVFANILF</sequence>
<evidence type="ECO:0000256" key="3">
    <source>
        <dbReference type="ARBA" id="ARBA00022692"/>
    </source>
</evidence>
<dbReference type="Pfam" id="PF07715">
    <property type="entry name" value="Plug"/>
    <property type="match status" value="1"/>
</dbReference>
<dbReference type="Gene3D" id="2.170.130.10">
    <property type="entry name" value="TonB-dependent receptor, plug domain"/>
    <property type="match status" value="1"/>
</dbReference>
<evidence type="ECO:0000259" key="7">
    <source>
        <dbReference type="Pfam" id="PF00593"/>
    </source>
</evidence>
<feature type="domain" description="TonB-dependent receptor-like beta-barrel" evidence="7">
    <location>
        <begin position="302"/>
        <end position="718"/>
    </location>
</feature>
<feature type="domain" description="TonB-dependent receptor plug" evidence="8">
    <location>
        <begin position="89"/>
        <end position="189"/>
    </location>
</feature>
<accession>A0AA48M534</accession>
<dbReference type="GO" id="GO:0015344">
    <property type="term" value="F:siderophore uptake transmembrane transporter activity"/>
    <property type="evidence" value="ECO:0007669"/>
    <property type="project" value="TreeGrafter"/>
</dbReference>
<dbReference type="GO" id="GO:0044718">
    <property type="term" value="P:siderophore transmembrane transport"/>
    <property type="evidence" value="ECO:0007669"/>
    <property type="project" value="TreeGrafter"/>
</dbReference>
<evidence type="ECO:0000256" key="1">
    <source>
        <dbReference type="ARBA" id="ARBA00004571"/>
    </source>
</evidence>
<protein>
    <recommendedName>
        <fullName evidence="10">TonB-dependent receptor</fullName>
    </recommendedName>
</protein>
<evidence type="ECO:0000259" key="8">
    <source>
        <dbReference type="Pfam" id="PF07715"/>
    </source>
</evidence>
<keyword evidence="5" id="KW-0472">Membrane</keyword>